<evidence type="ECO:0008006" key="4">
    <source>
        <dbReference type="Google" id="ProtNLM"/>
    </source>
</evidence>
<feature type="transmembrane region" description="Helical" evidence="1">
    <location>
        <begin position="6"/>
        <end position="26"/>
    </location>
</feature>
<protein>
    <recommendedName>
        <fullName evidence="4">Integral membrane protein</fullName>
    </recommendedName>
</protein>
<sequence>MTLALVAAVAAAVGYGVSTVLEAVGARRSPGAGALRQPLVLGALVLDGVAWLASLVALDRLPLFAVQAIQASSVVVVVVLARFVLGASTRRRDVVAVAVVVAALVVVALGSGEQPAVTPPPGFTAGMLVASGVLVAALVVVYARGGALLLALLAGLGYSGAAVAARGAHASGDLLATVAQPLTVVIVVGGGVGVLAYLRALERGSAGGVAALSSVVEVLVPGVVGVAVLGDTVRAGWAVPVALAVVAAVAGCVVLARSPAGVAAEAAAGP</sequence>
<name>A0ABY5KR97_9CELL</name>
<accession>A0ABY5KR97</accession>
<dbReference type="SUPFAM" id="SSF103481">
    <property type="entry name" value="Multidrug resistance efflux transporter EmrE"/>
    <property type="match status" value="1"/>
</dbReference>
<dbReference type="Proteomes" id="UP001316384">
    <property type="component" value="Chromosome"/>
</dbReference>
<evidence type="ECO:0000313" key="3">
    <source>
        <dbReference type="Proteomes" id="UP001316384"/>
    </source>
</evidence>
<dbReference type="PANTHER" id="PTHR40761">
    <property type="entry name" value="CONSERVED INTEGRAL MEMBRANE ALANINE VALINE AND LEUCINE RICH PROTEIN-RELATED"/>
    <property type="match status" value="1"/>
</dbReference>
<organism evidence="2 3">
    <name type="scientific">Cellulomonas xiejunii</name>
    <dbReference type="NCBI Taxonomy" id="2968083"/>
    <lineage>
        <taxon>Bacteria</taxon>
        <taxon>Bacillati</taxon>
        <taxon>Actinomycetota</taxon>
        <taxon>Actinomycetes</taxon>
        <taxon>Micrococcales</taxon>
        <taxon>Cellulomonadaceae</taxon>
        <taxon>Cellulomonas</taxon>
    </lineage>
</organism>
<evidence type="ECO:0000256" key="1">
    <source>
        <dbReference type="SAM" id="Phobius"/>
    </source>
</evidence>
<keyword evidence="1" id="KW-1133">Transmembrane helix</keyword>
<feature type="transmembrane region" description="Helical" evidence="1">
    <location>
        <begin position="148"/>
        <end position="168"/>
    </location>
</feature>
<feature type="transmembrane region" description="Helical" evidence="1">
    <location>
        <begin position="123"/>
        <end position="141"/>
    </location>
</feature>
<keyword evidence="3" id="KW-1185">Reference proteome</keyword>
<dbReference type="RefSeq" id="WP_227577827.1">
    <property type="nucleotide sequence ID" value="NZ_CP101987.1"/>
</dbReference>
<dbReference type="PANTHER" id="PTHR40761:SF1">
    <property type="entry name" value="CONSERVED INTEGRAL MEMBRANE ALANINE VALINE AND LEUCINE RICH PROTEIN-RELATED"/>
    <property type="match status" value="1"/>
</dbReference>
<proteinExistence type="predicted"/>
<feature type="transmembrane region" description="Helical" evidence="1">
    <location>
        <begin position="38"/>
        <end position="58"/>
    </location>
</feature>
<reference evidence="2 3" key="1">
    <citation type="submission" date="2022-07" db="EMBL/GenBank/DDBJ databases">
        <title>Novel species in genus cellulomonas.</title>
        <authorList>
            <person name="Ye L."/>
        </authorList>
    </citation>
    <scope>NUCLEOTIDE SEQUENCE [LARGE SCALE GENOMIC DNA]</scope>
    <source>
        <strain evidence="3">zg-B89</strain>
    </source>
</reference>
<keyword evidence="1" id="KW-0812">Transmembrane</keyword>
<feature type="transmembrane region" description="Helical" evidence="1">
    <location>
        <begin position="174"/>
        <end position="197"/>
    </location>
</feature>
<feature type="transmembrane region" description="Helical" evidence="1">
    <location>
        <begin position="235"/>
        <end position="256"/>
    </location>
</feature>
<feature type="transmembrane region" description="Helical" evidence="1">
    <location>
        <begin position="209"/>
        <end position="229"/>
    </location>
</feature>
<feature type="transmembrane region" description="Helical" evidence="1">
    <location>
        <begin position="64"/>
        <end position="85"/>
    </location>
</feature>
<dbReference type="InterPro" id="IPR037185">
    <property type="entry name" value="EmrE-like"/>
</dbReference>
<gene>
    <name evidence="2" type="ORF">NP048_02005</name>
</gene>
<evidence type="ECO:0000313" key="2">
    <source>
        <dbReference type="EMBL" id="UUI72264.1"/>
    </source>
</evidence>
<feature type="transmembrane region" description="Helical" evidence="1">
    <location>
        <begin position="94"/>
        <end position="111"/>
    </location>
</feature>
<dbReference type="EMBL" id="CP101987">
    <property type="protein sequence ID" value="UUI72264.1"/>
    <property type="molecule type" value="Genomic_DNA"/>
</dbReference>
<keyword evidence="1" id="KW-0472">Membrane</keyword>